<evidence type="ECO:0000259" key="5">
    <source>
        <dbReference type="Pfam" id="PF08241"/>
    </source>
</evidence>
<dbReference type="GO" id="GO:0008757">
    <property type="term" value="F:S-adenosylmethionine-dependent methyltransferase activity"/>
    <property type="evidence" value="ECO:0007669"/>
    <property type="project" value="InterPro"/>
</dbReference>
<dbReference type="Pfam" id="PF08241">
    <property type="entry name" value="Methyltransf_11"/>
    <property type="match status" value="1"/>
</dbReference>
<gene>
    <name evidence="6" type="ORF">BOO71_0008035</name>
</gene>
<name>A0A1U7NXT7_9DEIO</name>
<reference evidence="6 7" key="1">
    <citation type="submission" date="2017-01" db="EMBL/GenBank/DDBJ databases">
        <title>Genome Analysis of Deinococcus marmoris KOPRI26562.</title>
        <authorList>
            <person name="Kim J.H."/>
            <person name="Oh H.-M."/>
        </authorList>
    </citation>
    <scope>NUCLEOTIDE SEQUENCE [LARGE SCALE GENOMIC DNA]</scope>
    <source>
        <strain evidence="6 7">KOPRI26562</strain>
    </source>
</reference>
<dbReference type="RefSeq" id="WP_075833280.1">
    <property type="nucleotide sequence ID" value="NZ_MSTI01000091.1"/>
</dbReference>
<dbReference type="EMBL" id="MSTI01000091">
    <property type="protein sequence ID" value="OLV17731.1"/>
    <property type="molecule type" value="Genomic_DNA"/>
</dbReference>
<dbReference type="PANTHER" id="PTHR43464">
    <property type="entry name" value="METHYLTRANSFERASE"/>
    <property type="match status" value="1"/>
</dbReference>
<evidence type="ECO:0000313" key="6">
    <source>
        <dbReference type="EMBL" id="OLV17731.1"/>
    </source>
</evidence>
<evidence type="ECO:0000256" key="4">
    <source>
        <dbReference type="SAM" id="Phobius"/>
    </source>
</evidence>
<feature type="transmembrane region" description="Helical" evidence="4">
    <location>
        <begin position="19"/>
        <end position="38"/>
    </location>
</feature>
<dbReference type="Gene3D" id="3.40.50.150">
    <property type="entry name" value="Vaccinia Virus protein VP39"/>
    <property type="match status" value="1"/>
</dbReference>
<dbReference type="InterPro" id="IPR013216">
    <property type="entry name" value="Methyltransf_11"/>
</dbReference>
<dbReference type="PANTHER" id="PTHR43464:SF19">
    <property type="entry name" value="UBIQUINONE BIOSYNTHESIS O-METHYLTRANSFERASE, MITOCHONDRIAL"/>
    <property type="match status" value="1"/>
</dbReference>
<dbReference type="SUPFAM" id="SSF53335">
    <property type="entry name" value="S-adenosyl-L-methionine-dependent methyltransferases"/>
    <property type="match status" value="1"/>
</dbReference>
<dbReference type="CDD" id="cd02440">
    <property type="entry name" value="AdoMet_MTases"/>
    <property type="match status" value="1"/>
</dbReference>
<keyword evidence="1 6" id="KW-0489">Methyltransferase</keyword>
<evidence type="ECO:0000256" key="1">
    <source>
        <dbReference type="ARBA" id="ARBA00022603"/>
    </source>
</evidence>
<evidence type="ECO:0000256" key="3">
    <source>
        <dbReference type="ARBA" id="ARBA00022691"/>
    </source>
</evidence>
<keyword evidence="3" id="KW-0949">S-adenosyl-L-methionine</keyword>
<evidence type="ECO:0000256" key="2">
    <source>
        <dbReference type="ARBA" id="ARBA00022679"/>
    </source>
</evidence>
<proteinExistence type="predicted"/>
<organism evidence="6 7">
    <name type="scientific">Deinococcus marmoris</name>
    <dbReference type="NCBI Taxonomy" id="249408"/>
    <lineage>
        <taxon>Bacteria</taxon>
        <taxon>Thermotogati</taxon>
        <taxon>Deinococcota</taxon>
        <taxon>Deinococci</taxon>
        <taxon>Deinococcales</taxon>
        <taxon>Deinococcaceae</taxon>
        <taxon>Deinococcus</taxon>
    </lineage>
</organism>
<keyword evidence="4" id="KW-0472">Membrane</keyword>
<dbReference type="GO" id="GO:0032259">
    <property type="term" value="P:methylation"/>
    <property type="evidence" value="ECO:0007669"/>
    <property type="project" value="UniProtKB-KW"/>
</dbReference>
<dbReference type="eggNOG" id="COG2226">
    <property type="taxonomic scope" value="Bacteria"/>
</dbReference>
<keyword evidence="4" id="KW-0812">Transmembrane</keyword>
<evidence type="ECO:0000313" key="7">
    <source>
        <dbReference type="Proteomes" id="UP000186607"/>
    </source>
</evidence>
<protein>
    <submittedName>
        <fullName evidence="6">Methyltransferase</fullName>
    </submittedName>
</protein>
<sequence length="217" mass="23655">MVEAVAARRTPRRHAGVNLALGTLAGFTLAQLGLRLWIRRRPIPIPYGWAWLLENPWRRRYRDPRRLADACALRLTDRVLEVGCGSGLFTPELAGRCGHVTALDIEARYLAQTAVKTAGLPNVTLLHGDLAALPCEAGGLDAVILISVLTELPAPVAALRECLRVLRPGGRIIIGEEFFGPEYVRACTVDAWAGAAGLRRVGRLGNGWAYLQTYELA</sequence>
<keyword evidence="4" id="KW-1133">Transmembrane helix</keyword>
<feature type="domain" description="Methyltransferase type 11" evidence="5">
    <location>
        <begin position="80"/>
        <end position="174"/>
    </location>
</feature>
<dbReference type="InterPro" id="IPR029063">
    <property type="entry name" value="SAM-dependent_MTases_sf"/>
</dbReference>
<keyword evidence="2 6" id="KW-0808">Transferase</keyword>
<dbReference type="Proteomes" id="UP000186607">
    <property type="component" value="Unassembled WGS sequence"/>
</dbReference>
<keyword evidence="7" id="KW-1185">Reference proteome</keyword>
<dbReference type="STRING" id="249408.BOO71_0008035"/>
<accession>A0A1U7NXT7</accession>
<dbReference type="AlphaFoldDB" id="A0A1U7NXT7"/>
<comment type="caution">
    <text evidence="6">The sequence shown here is derived from an EMBL/GenBank/DDBJ whole genome shotgun (WGS) entry which is preliminary data.</text>
</comment>